<protein>
    <recommendedName>
        <fullName evidence="8">tRNA(Ile)-lysidine synthase</fullName>
        <ecNumber evidence="8">6.3.4.19</ecNumber>
    </recommendedName>
    <alternativeName>
        <fullName evidence="8">tRNA(Ile)-2-lysyl-cytidine synthase</fullName>
    </alternativeName>
    <alternativeName>
        <fullName evidence="8">tRNA(Ile)-lysidine synthetase</fullName>
    </alternativeName>
</protein>
<comment type="domain">
    <text evidence="8">The N-terminal region contains the highly conserved SGGXDS motif, predicted to be a P-loop motif involved in ATP binding.</text>
</comment>
<dbReference type="InterPro" id="IPR012795">
    <property type="entry name" value="tRNA_Ile_lys_synt_N"/>
</dbReference>
<feature type="domain" description="Lysidine-tRNA(Ile) synthetase C-terminal" evidence="9">
    <location>
        <begin position="365"/>
        <end position="437"/>
    </location>
</feature>
<evidence type="ECO:0000256" key="5">
    <source>
        <dbReference type="ARBA" id="ARBA00022741"/>
    </source>
</evidence>
<evidence type="ECO:0000313" key="10">
    <source>
        <dbReference type="EMBL" id="NML17393.1"/>
    </source>
</evidence>
<keyword evidence="11" id="KW-1185">Reference proteome</keyword>
<dbReference type="Pfam" id="PF01171">
    <property type="entry name" value="ATP_bind_3"/>
    <property type="match status" value="1"/>
</dbReference>
<evidence type="ECO:0000313" key="11">
    <source>
        <dbReference type="Proteomes" id="UP000574067"/>
    </source>
</evidence>
<dbReference type="InterPro" id="IPR011063">
    <property type="entry name" value="TilS/TtcA_N"/>
</dbReference>
<dbReference type="SUPFAM" id="SSF82829">
    <property type="entry name" value="MesJ substrate recognition domain-like"/>
    <property type="match status" value="1"/>
</dbReference>
<evidence type="ECO:0000256" key="6">
    <source>
        <dbReference type="ARBA" id="ARBA00022840"/>
    </source>
</evidence>
<dbReference type="Pfam" id="PF11734">
    <property type="entry name" value="TilS_C"/>
    <property type="match status" value="1"/>
</dbReference>
<dbReference type="CDD" id="cd01992">
    <property type="entry name" value="TilS_N"/>
    <property type="match status" value="1"/>
</dbReference>
<evidence type="ECO:0000256" key="3">
    <source>
        <dbReference type="ARBA" id="ARBA00022598"/>
    </source>
</evidence>
<keyword evidence="6 8" id="KW-0067">ATP-binding</keyword>
<comment type="function">
    <text evidence="8">Ligates lysine onto the cytidine present at position 34 of the AUA codon-specific tRNA(Ile) that contains the anticodon CAU, in an ATP-dependent manner. Cytidine is converted to lysidine, thus changing the amino acid specificity of the tRNA from methionine to isoleucine.</text>
</comment>
<dbReference type="PANTHER" id="PTHR43033">
    <property type="entry name" value="TRNA(ILE)-LYSIDINE SYNTHASE-RELATED"/>
    <property type="match status" value="1"/>
</dbReference>
<dbReference type="InterPro" id="IPR012094">
    <property type="entry name" value="tRNA_Ile_lys_synt"/>
</dbReference>
<evidence type="ECO:0000256" key="8">
    <source>
        <dbReference type="HAMAP-Rule" id="MF_01161"/>
    </source>
</evidence>
<proteinExistence type="inferred from homology"/>
<dbReference type="HAMAP" id="MF_01161">
    <property type="entry name" value="tRNA_Ile_lys_synt"/>
    <property type="match status" value="1"/>
</dbReference>
<name>A0A848FGL1_9BURK</name>
<dbReference type="InterPro" id="IPR015262">
    <property type="entry name" value="tRNA_Ile_lys_synt_subst-bd"/>
</dbReference>
<dbReference type="GO" id="GO:0005737">
    <property type="term" value="C:cytoplasm"/>
    <property type="evidence" value="ECO:0007669"/>
    <property type="project" value="UniProtKB-SubCell"/>
</dbReference>
<dbReference type="EC" id="6.3.4.19" evidence="8"/>
<comment type="subcellular location">
    <subcellularLocation>
        <location evidence="1 8">Cytoplasm</location>
    </subcellularLocation>
</comment>
<evidence type="ECO:0000256" key="7">
    <source>
        <dbReference type="ARBA" id="ARBA00048539"/>
    </source>
</evidence>
<dbReference type="GO" id="GO:0006400">
    <property type="term" value="P:tRNA modification"/>
    <property type="evidence" value="ECO:0007669"/>
    <property type="project" value="UniProtKB-UniRule"/>
</dbReference>
<keyword evidence="2 8" id="KW-0963">Cytoplasm</keyword>
<comment type="similarity">
    <text evidence="8">Belongs to the tRNA(Ile)-lysidine synthase family.</text>
</comment>
<dbReference type="InterPro" id="IPR014729">
    <property type="entry name" value="Rossmann-like_a/b/a_fold"/>
</dbReference>
<dbReference type="SMART" id="SM00977">
    <property type="entry name" value="TilS_C"/>
    <property type="match status" value="1"/>
</dbReference>
<dbReference type="Proteomes" id="UP000574067">
    <property type="component" value="Unassembled WGS sequence"/>
</dbReference>
<dbReference type="NCBIfam" id="TIGR02432">
    <property type="entry name" value="lysidine_TilS_N"/>
    <property type="match status" value="1"/>
</dbReference>
<accession>A0A848FGL1</accession>
<dbReference type="Pfam" id="PF09179">
    <property type="entry name" value="TilS"/>
    <property type="match status" value="1"/>
</dbReference>
<dbReference type="InterPro" id="IPR012796">
    <property type="entry name" value="Lysidine-tRNA-synth_C"/>
</dbReference>
<keyword evidence="3 8" id="KW-0436">Ligase</keyword>
<comment type="caution">
    <text evidence="10">The sequence shown here is derived from an EMBL/GenBank/DDBJ whole genome shotgun (WGS) entry which is preliminary data.</text>
</comment>
<dbReference type="Gene3D" id="3.40.50.620">
    <property type="entry name" value="HUPs"/>
    <property type="match status" value="1"/>
</dbReference>
<dbReference type="PANTHER" id="PTHR43033:SF1">
    <property type="entry name" value="TRNA(ILE)-LYSIDINE SYNTHASE-RELATED"/>
    <property type="match status" value="1"/>
</dbReference>
<reference evidence="10 11" key="1">
    <citation type="submission" date="2020-04" db="EMBL/GenBank/DDBJ databases">
        <title>Azohydromonas sp. isolated from soil.</title>
        <authorList>
            <person name="Dahal R.H."/>
        </authorList>
    </citation>
    <scope>NUCLEOTIDE SEQUENCE [LARGE SCALE GENOMIC DNA]</scope>
    <source>
        <strain evidence="10 11">G-1-1-14</strain>
    </source>
</reference>
<dbReference type="SUPFAM" id="SSF56037">
    <property type="entry name" value="PheT/TilS domain"/>
    <property type="match status" value="1"/>
</dbReference>
<evidence type="ECO:0000256" key="4">
    <source>
        <dbReference type="ARBA" id="ARBA00022694"/>
    </source>
</evidence>
<gene>
    <name evidence="8 10" type="primary">tilS</name>
    <name evidence="10" type="ORF">HHL10_20690</name>
</gene>
<comment type="catalytic activity">
    <reaction evidence="7 8">
        <text>cytidine(34) in tRNA(Ile2) + L-lysine + ATP = lysidine(34) in tRNA(Ile2) + AMP + diphosphate + H(+)</text>
        <dbReference type="Rhea" id="RHEA:43744"/>
        <dbReference type="Rhea" id="RHEA-COMP:10625"/>
        <dbReference type="Rhea" id="RHEA-COMP:10670"/>
        <dbReference type="ChEBI" id="CHEBI:15378"/>
        <dbReference type="ChEBI" id="CHEBI:30616"/>
        <dbReference type="ChEBI" id="CHEBI:32551"/>
        <dbReference type="ChEBI" id="CHEBI:33019"/>
        <dbReference type="ChEBI" id="CHEBI:82748"/>
        <dbReference type="ChEBI" id="CHEBI:83665"/>
        <dbReference type="ChEBI" id="CHEBI:456215"/>
        <dbReference type="EC" id="6.3.4.19"/>
    </reaction>
</comment>
<dbReference type="Gene3D" id="1.20.59.20">
    <property type="match status" value="1"/>
</dbReference>
<dbReference type="RefSeq" id="WP_169162299.1">
    <property type="nucleotide sequence ID" value="NZ_JABBFW010000018.1"/>
</dbReference>
<keyword evidence="5 8" id="KW-0547">Nucleotide-binding</keyword>
<feature type="binding site" evidence="8">
    <location>
        <begin position="20"/>
        <end position="25"/>
    </location>
    <ligand>
        <name>ATP</name>
        <dbReference type="ChEBI" id="CHEBI:30616"/>
    </ligand>
</feature>
<dbReference type="GO" id="GO:0032267">
    <property type="term" value="F:tRNA(Ile)-lysidine synthase activity"/>
    <property type="evidence" value="ECO:0007669"/>
    <property type="project" value="UniProtKB-EC"/>
</dbReference>
<dbReference type="GO" id="GO:0005524">
    <property type="term" value="F:ATP binding"/>
    <property type="evidence" value="ECO:0007669"/>
    <property type="project" value="UniProtKB-UniRule"/>
</dbReference>
<keyword evidence="4 8" id="KW-0819">tRNA processing</keyword>
<dbReference type="SUPFAM" id="SSF52402">
    <property type="entry name" value="Adenine nucleotide alpha hydrolases-like"/>
    <property type="match status" value="1"/>
</dbReference>
<dbReference type="EMBL" id="JABBFW010000018">
    <property type="protein sequence ID" value="NML17393.1"/>
    <property type="molecule type" value="Genomic_DNA"/>
</dbReference>
<dbReference type="AlphaFoldDB" id="A0A848FGL1"/>
<evidence type="ECO:0000256" key="1">
    <source>
        <dbReference type="ARBA" id="ARBA00004496"/>
    </source>
</evidence>
<organism evidence="10 11">
    <name type="scientific">Azohydromonas caseinilytica</name>
    <dbReference type="NCBI Taxonomy" id="2728836"/>
    <lineage>
        <taxon>Bacteria</taxon>
        <taxon>Pseudomonadati</taxon>
        <taxon>Pseudomonadota</taxon>
        <taxon>Betaproteobacteria</taxon>
        <taxon>Burkholderiales</taxon>
        <taxon>Sphaerotilaceae</taxon>
        <taxon>Azohydromonas</taxon>
    </lineage>
</organism>
<sequence length="443" mass="48234">MAASATPPSADSLCVAVAASGGRDSTALLYATARAAQALGLRVLALHVHHGLLPEADAWVEHLRRQCADWSGQGLPVTLRWCRLDGSPKRGESIEAWARRGRYAALARMACEEEASLVLLAHHRRDQAETFMLQALRGSGMAGLAAMPKQIVRDGVLWARPWLQQPSEAVEVYVHSHGLSFVQDPSNDDLSFARNRLRHHVMPALTAAFAHTEQALCAAARQAQQARECLQALAELDLAKVEEGSALRLPALEMFPVARRVNVLRHWLGQRCGRGPSESLLQRLVQELPGDSPAQWTVGGHVLRRYRGLLRCEPACSASILLNASRQQAISVAEAGCYHLSGWGGSLRVKPVAEAGVALSRLQDCCLRERSGGEQFQRSPHSIPRSLKKQYQAEGVPSWQRGGPLLWHGDALLFVPGLGIDARLWAPPGTPQFALEWVSDTAG</sequence>
<evidence type="ECO:0000259" key="9">
    <source>
        <dbReference type="SMART" id="SM00977"/>
    </source>
</evidence>
<evidence type="ECO:0000256" key="2">
    <source>
        <dbReference type="ARBA" id="ARBA00022490"/>
    </source>
</evidence>